<dbReference type="PANTHER" id="PTHR48228:SF5">
    <property type="entry name" value="ALPHA-METHYLACYL-COA RACEMASE"/>
    <property type="match status" value="1"/>
</dbReference>
<dbReference type="Gene3D" id="3.30.1540.10">
    <property type="entry name" value="formyl-coa transferase, domain 3"/>
    <property type="match status" value="1"/>
</dbReference>
<dbReference type="Pfam" id="PF02515">
    <property type="entry name" value="CoA_transf_3"/>
    <property type="match status" value="1"/>
</dbReference>
<name>A0A935CEC0_9MICO</name>
<dbReference type="PANTHER" id="PTHR48228">
    <property type="entry name" value="SUCCINYL-COA--D-CITRAMALATE COA-TRANSFERASE"/>
    <property type="match status" value="1"/>
</dbReference>
<comment type="caution">
    <text evidence="2">The sequence shown here is derived from an EMBL/GenBank/DDBJ whole genome shotgun (WGS) entry which is preliminary data.</text>
</comment>
<dbReference type="SUPFAM" id="SSF89796">
    <property type="entry name" value="CoA-transferase family III (CaiB/BaiF)"/>
    <property type="match status" value="1"/>
</dbReference>
<dbReference type="InterPro" id="IPR044855">
    <property type="entry name" value="CoA-Trfase_III_dom3_sf"/>
</dbReference>
<reference evidence="2 3" key="1">
    <citation type="submission" date="2020-10" db="EMBL/GenBank/DDBJ databases">
        <title>Connecting structure to function with the recovery of over 1000 high-quality activated sludge metagenome-assembled genomes encoding full-length rRNA genes using long-read sequencing.</title>
        <authorList>
            <person name="Singleton C.M."/>
            <person name="Petriglieri F."/>
            <person name="Kristensen J.M."/>
            <person name="Kirkegaard R.H."/>
            <person name="Michaelsen T.Y."/>
            <person name="Andersen M.H."/>
            <person name="Karst S.M."/>
            <person name="Dueholm M.S."/>
            <person name="Nielsen P.H."/>
            <person name="Albertsen M."/>
        </authorList>
    </citation>
    <scope>NUCLEOTIDE SEQUENCE [LARGE SCALE GENOMIC DNA]</scope>
    <source>
        <strain evidence="2">AalE_18-Q3-R2-46_BAT3C.188</strain>
    </source>
</reference>
<dbReference type="GO" id="GO:0016740">
    <property type="term" value="F:transferase activity"/>
    <property type="evidence" value="ECO:0007669"/>
    <property type="project" value="UniProtKB-KW"/>
</dbReference>
<evidence type="ECO:0000313" key="3">
    <source>
        <dbReference type="Proteomes" id="UP000718281"/>
    </source>
</evidence>
<accession>A0A935CEC0</accession>
<organism evidence="2 3">
    <name type="scientific">Candidatus Phosphoribacter hodrii</name>
    <dbReference type="NCBI Taxonomy" id="2953743"/>
    <lineage>
        <taxon>Bacteria</taxon>
        <taxon>Bacillati</taxon>
        <taxon>Actinomycetota</taxon>
        <taxon>Actinomycetes</taxon>
        <taxon>Micrococcales</taxon>
        <taxon>Dermatophilaceae</taxon>
        <taxon>Candidatus Phosphoribacter</taxon>
    </lineage>
</organism>
<dbReference type="Gene3D" id="3.40.50.10540">
    <property type="entry name" value="Crotonobetainyl-coa:carnitine coa-transferase, domain 1"/>
    <property type="match status" value="1"/>
</dbReference>
<protein>
    <submittedName>
        <fullName evidence="2">CoA transferase</fullName>
    </submittedName>
</protein>
<dbReference type="InterPro" id="IPR023606">
    <property type="entry name" value="CoA-Trfase_III_dom_1_sf"/>
</dbReference>
<feature type="region of interest" description="Disordered" evidence="1">
    <location>
        <begin position="348"/>
        <end position="369"/>
    </location>
</feature>
<sequence>MTTAPALGPLAGVKIIEFAGIGPGPFAGMVLADLGADVIGVDRPGGAGPFDLPVLRRGRRSIAVDLKSEAGREVILDLVASADALIEPYRPGVMERLGLGPDAVLARNPRLVYARMTGWGQDGPQSPYAGHDLTYTATSGILSSFVRDPHDGSMPRPVLPGPYLGDVAGGALLLVAGLLAALHSAAATGTGQVIDAAIMDGASYLSTFTHALRLGGMWGGTPGNNILDTGAPFYEVYECADGRHLAVGALEPQFYDELLRLLAEHAGLDLGPDDPRHRLNRLDQRRWPEAKALWEDFFRTRTRDEWCAFLERSDACVAPVLSLEEAPTHPHLGARAAYLPVGGDHGPELPVPAPRFSATPTQTRPSPARGAHTDELLAEIGYHPARIATLRSTSVVA</sequence>
<evidence type="ECO:0000313" key="2">
    <source>
        <dbReference type="EMBL" id="MBK6299811.1"/>
    </source>
</evidence>
<gene>
    <name evidence="2" type="ORF">IPF40_01725</name>
</gene>
<dbReference type="AlphaFoldDB" id="A0A935CEC0"/>
<proteinExistence type="predicted"/>
<dbReference type="InterPro" id="IPR050509">
    <property type="entry name" value="CoA-transferase_III"/>
</dbReference>
<keyword evidence="2" id="KW-0808">Transferase</keyword>
<dbReference type="EMBL" id="JADIXZ010000001">
    <property type="protein sequence ID" value="MBK6299811.1"/>
    <property type="molecule type" value="Genomic_DNA"/>
</dbReference>
<dbReference type="Proteomes" id="UP000718281">
    <property type="component" value="Unassembled WGS sequence"/>
</dbReference>
<evidence type="ECO:0000256" key="1">
    <source>
        <dbReference type="SAM" id="MobiDB-lite"/>
    </source>
</evidence>
<dbReference type="InterPro" id="IPR003673">
    <property type="entry name" value="CoA-Trfase_fam_III"/>
</dbReference>